<name>A0A2U8WLS7_9HYPH</name>
<dbReference type="Gene3D" id="2.30.130.30">
    <property type="entry name" value="Hypothetical protein"/>
    <property type="match status" value="1"/>
</dbReference>
<accession>A0A2U8WLS7</accession>
<evidence type="ECO:0000313" key="3">
    <source>
        <dbReference type="Proteomes" id="UP000245444"/>
    </source>
</evidence>
<evidence type="ECO:0000313" key="2">
    <source>
        <dbReference type="EMBL" id="AWN47205.1"/>
    </source>
</evidence>
<dbReference type="OrthoDB" id="5465318at2"/>
<dbReference type="KEGG" id="mtea:DK419_13485"/>
<organism evidence="2 3">
    <name type="scientific">Methylobacterium terrae</name>
    <dbReference type="NCBI Taxonomy" id="2202827"/>
    <lineage>
        <taxon>Bacteria</taxon>
        <taxon>Pseudomonadati</taxon>
        <taxon>Pseudomonadota</taxon>
        <taxon>Alphaproteobacteria</taxon>
        <taxon>Hyphomicrobiales</taxon>
        <taxon>Methylobacteriaceae</taxon>
        <taxon>Methylobacterium</taxon>
    </lineage>
</organism>
<dbReference type="AlphaFoldDB" id="A0A2U8WLS7"/>
<dbReference type="InterPro" id="IPR039440">
    <property type="entry name" value="DUF3850"/>
</dbReference>
<reference evidence="2 3" key="1">
    <citation type="submission" date="2018-05" db="EMBL/GenBank/DDBJ databases">
        <title>Complete Genome Sequence of Methylobacterium sp. 17Sr1-28.</title>
        <authorList>
            <person name="Srinivasan S."/>
        </authorList>
    </citation>
    <scope>NUCLEOTIDE SEQUENCE [LARGE SCALE GENOMIC DNA]</scope>
    <source>
        <strain evidence="2 3">17Sr1-28</strain>
    </source>
</reference>
<dbReference type="RefSeq" id="WP_109959536.1">
    <property type="nucleotide sequence ID" value="NZ_CP029553.1"/>
</dbReference>
<dbReference type="Pfam" id="PF12961">
    <property type="entry name" value="DUF3850"/>
    <property type="match status" value="1"/>
</dbReference>
<protein>
    <recommendedName>
        <fullName evidence="1">DUF3850 domain-containing protein</fullName>
    </recommendedName>
</protein>
<dbReference type="Proteomes" id="UP000245444">
    <property type="component" value="Chromosome"/>
</dbReference>
<proteinExistence type="predicted"/>
<sequence>MAEIKIDHEFKSHPNVFWPAARGEKTFEFRKDDRGGYHVGQTVRLRCYDRGEYVETPPLDRRITNILRPGEFGLQDGYCILSLAPQPGSSVGGDVQGPAPFQQRVDPWLIACFGEEVARDKQERAHRFLEEALELVQAAGCTAHEAHQLVAYVYGRPAGEMAQEVGGVMTTLAAFCLAHGLDMHEAGETELARIWTKVEKIRAKQAAKPKHSPLPEHVAPTPSGDLIQVAREAHVAELIASVTDLLNNSLEHPIGDEYATHPDDNDKRPGDSLGKRLYRSRWMLRYRVRNAFRALQSTRQEEGRRAAAPEGWVLVPQDPTGEMLDAAVKGSRADVSYADVEELWPAMLSASPRHSQEKA</sequence>
<feature type="domain" description="DUF3850" evidence="1">
    <location>
        <begin position="8"/>
        <end position="82"/>
    </location>
</feature>
<dbReference type="EMBL" id="CP029553">
    <property type="protein sequence ID" value="AWN47205.1"/>
    <property type="molecule type" value="Genomic_DNA"/>
</dbReference>
<evidence type="ECO:0000259" key="1">
    <source>
        <dbReference type="Pfam" id="PF12961"/>
    </source>
</evidence>
<gene>
    <name evidence="2" type="ORF">DK419_13485</name>
</gene>
<keyword evidence="3" id="KW-1185">Reference proteome</keyword>